<comment type="caution">
    <text evidence="9">The sequence shown here is derived from an EMBL/GenBank/DDBJ whole genome shotgun (WGS) entry which is preliminary data.</text>
</comment>
<sequence length="293" mass="32882">MINDNKAYAAFFNVLLVFLVLACLIPFWLLIASSFTSETTLVQNGYSLFPQEWNTGAYDYLWTTRGSIGRAYIMSIVYSAIGVTVNVLMTILFAYPLSRSELPGKNFLSLMLFFPMLFNGGLVPTYLVYTNILNVKDSIWGMIIPYLLFNPFLVIMMRTYFTSSIPNEVIEAAKIDGATETQCLVRIVTPMSKPIIATVSLMTLIAYWNNWTNGIYFLTTRTDLYGIQNYLNDVMNKASFLQSHSTGMFNASDIPNTGVRMAIAVIAVIPLLVAYPFFQKYFVKGITLGSVKG</sequence>
<dbReference type="PROSITE" id="PS51257">
    <property type="entry name" value="PROKAR_LIPOPROTEIN"/>
    <property type="match status" value="1"/>
</dbReference>
<evidence type="ECO:0000313" key="11">
    <source>
        <dbReference type="EMBL" id="MTS52373.1"/>
    </source>
</evidence>
<feature type="transmembrane region" description="Helical" evidence="7">
    <location>
        <begin position="71"/>
        <end position="95"/>
    </location>
</feature>
<dbReference type="EMBL" id="WMZU01000005">
    <property type="protein sequence ID" value="MTS26630.1"/>
    <property type="molecule type" value="Genomic_DNA"/>
</dbReference>
<dbReference type="Proteomes" id="UP000431913">
    <property type="component" value="Unassembled WGS sequence"/>
</dbReference>
<evidence type="ECO:0000313" key="13">
    <source>
        <dbReference type="Proteomes" id="UP000449193"/>
    </source>
</evidence>
<dbReference type="SUPFAM" id="SSF161098">
    <property type="entry name" value="MetI-like"/>
    <property type="match status" value="1"/>
</dbReference>
<feature type="transmembrane region" description="Helical" evidence="7">
    <location>
        <begin position="258"/>
        <end position="278"/>
    </location>
</feature>
<evidence type="ECO:0000256" key="3">
    <source>
        <dbReference type="ARBA" id="ARBA00022475"/>
    </source>
</evidence>
<dbReference type="PANTHER" id="PTHR43744:SF9">
    <property type="entry name" value="POLYGALACTURONAN_RHAMNOGALACTURONAN TRANSPORT SYSTEM PERMEASE PROTEIN YTCP"/>
    <property type="match status" value="1"/>
</dbReference>
<protein>
    <submittedName>
        <fullName evidence="10">ABC transporter permease subunit</fullName>
    </submittedName>
    <submittedName>
        <fullName evidence="9">Carbohydrate ABC transporter permease</fullName>
    </submittedName>
</protein>
<feature type="transmembrane region" description="Helical" evidence="7">
    <location>
        <begin position="194"/>
        <end position="211"/>
    </location>
</feature>
<dbReference type="EMBL" id="VUNJ01000016">
    <property type="protein sequence ID" value="MST92887.1"/>
    <property type="molecule type" value="Genomic_DNA"/>
</dbReference>
<evidence type="ECO:0000256" key="5">
    <source>
        <dbReference type="ARBA" id="ARBA00022989"/>
    </source>
</evidence>
<dbReference type="RefSeq" id="WP_009322935.1">
    <property type="nucleotide sequence ID" value="NZ_CATXDA010000002.1"/>
</dbReference>
<dbReference type="PANTHER" id="PTHR43744">
    <property type="entry name" value="ABC TRANSPORTER PERMEASE PROTEIN MG189-RELATED-RELATED"/>
    <property type="match status" value="1"/>
</dbReference>
<dbReference type="Gene3D" id="1.10.3720.10">
    <property type="entry name" value="MetI-like"/>
    <property type="match status" value="1"/>
</dbReference>
<reference evidence="9 12" key="2">
    <citation type="submission" date="2019-08" db="EMBL/GenBank/DDBJ databases">
        <title>In-depth cultivation of the pig gut microbiome towards novel bacterial diversity and tailored functional studies.</title>
        <authorList>
            <person name="Wylensek D."/>
            <person name="Hitch T.C.A."/>
            <person name="Clavel T."/>
        </authorList>
    </citation>
    <scope>NUCLEOTIDE SEQUENCE [LARGE SCALE GENOMIC DNA]</scope>
    <source>
        <strain evidence="9 12">WCA3-601-WT-6J</strain>
    </source>
</reference>
<evidence type="ECO:0000256" key="1">
    <source>
        <dbReference type="ARBA" id="ARBA00004651"/>
    </source>
</evidence>
<dbReference type="PROSITE" id="PS50928">
    <property type="entry name" value="ABC_TM1"/>
    <property type="match status" value="1"/>
</dbReference>
<dbReference type="GO" id="GO:0055085">
    <property type="term" value="P:transmembrane transport"/>
    <property type="evidence" value="ECO:0007669"/>
    <property type="project" value="InterPro"/>
</dbReference>
<comment type="subcellular location">
    <subcellularLocation>
        <location evidence="1 7">Cell membrane</location>
        <topology evidence="1 7">Multi-pass membrane protein</topology>
    </subcellularLocation>
</comment>
<keyword evidence="6 7" id="KW-0472">Membrane</keyword>
<evidence type="ECO:0000259" key="8">
    <source>
        <dbReference type="PROSITE" id="PS50928"/>
    </source>
</evidence>
<proteinExistence type="inferred from homology"/>
<comment type="similarity">
    <text evidence="7">Belongs to the binding-protein-dependent transport system permease family.</text>
</comment>
<evidence type="ECO:0000256" key="2">
    <source>
        <dbReference type="ARBA" id="ARBA00022448"/>
    </source>
</evidence>
<dbReference type="EMBL" id="WMZR01000017">
    <property type="protein sequence ID" value="MTS52373.1"/>
    <property type="molecule type" value="Genomic_DNA"/>
</dbReference>
<feature type="transmembrane region" description="Helical" evidence="7">
    <location>
        <begin position="7"/>
        <end position="31"/>
    </location>
</feature>
<feature type="transmembrane region" description="Helical" evidence="7">
    <location>
        <begin position="107"/>
        <end position="127"/>
    </location>
</feature>
<evidence type="ECO:0000313" key="10">
    <source>
        <dbReference type="EMBL" id="MTS26630.1"/>
    </source>
</evidence>
<evidence type="ECO:0000256" key="6">
    <source>
        <dbReference type="ARBA" id="ARBA00023136"/>
    </source>
</evidence>
<dbReference type="InterPro" id="IPR035906">
    <property type="entry name" value="MetI-like_sf"/>
</dbReference>
<evidence type="ECO:0000313" key="12">
    <source>
        <dbReference type="Proteomes" id="UP000431913"/>
    </source>
</evidence>
<dbReference type="Proteomes" id="UP000472755">
    <property type="component" value="Unassembled WGS sequence"/>
</dbReference>
<reference evidence="13 14" key="1">
    <citation type="journal article" date="2019" name="Nat. Med.">
        <title>A library of human gut bacterial isolates paired with longitudinal multiomics data enables mechanistic microbiome research.</title>
        <authorList>
            <person name="Poyet M."/>
            <person name="Groussin M."/>
            <person name="Gibbons S.M."/>
            <person name="Avila-Pacheco J."/>
            <person name="Jiang X."/>
            <person name="Kearney S.M."/>
            <person name="Perrotta A.R."/>
            <person name="Berdy B."/>
            <person name="Zhao S."/>
            <person name="Lieberman T.D."/>
            <person name="Swanson P.K."/>
            <person name="Smith M."/>
            <person name="Roesemann S."/>
            <person name="Alexander J.E."/>
            <person name="Rich S.A."/>
            <person name="Livny J."/>
            <person name="Vlamakis H."/>
            <person name="Clish C."/>
            <person name="Bullock K."/>
            <person name="Deik A."/>
            <person name="Scott J."/>
            <person name="Pierce K.A."/>
            <person name="Xavier R.J."/>
            <person name="Alm E.J."/>
        </authorList>
    </citation>
    <scope>NUCLEOTIDE SEQUENCE [LARGE SCALE GENOMIC DNA]</scope>
    <source>
        <strain evidence="10 14">BIOML-A4</strain>
        <strain evidence="11 13">BIOML-A7</strain>
    </source>
</reference>
<evidence type="ECO:0000256" key="4">
    <source>
        <dbReference type="ARBA" id="ARBA00022692"/>
    </source>
</evidence>
<organism evidence="9 12">
    <name type="scientific">Ruthenibacterium lactatiformans</name>
    <dbReference type="NCBI Taxonomy" id="1550024"/>
    <lineage>
        <taxon>Bacteria</taxon>
        <taxon>Bacillati</taxon>
        <taxon>Bacillota</taxon>
        <taxon>Clostridia</taxon>
        <taxon>Eubacteriales</taxon>
        <taxon>Oscillospiraceae</taxon>
        <taxon>Ruthenibacterium</taxon>
    </lineage>
</organism>
<keyword evidence="4 7" id="KW-0812">Transmembrane</keyword>
<feature type="transmembrane region" description="Helical" evidence="7">
    <location>
        <begin position="139"/>
        <end position="157"/>
    </location>
</feature>
<dbReference type="GO" id="GO:0005886">
    <property type="term" value="C:plasma membrane"/>
    <property type="evidence" value="ECO:0007669"/>
    <property type="project" value="UniProtKB-SubCell"/>
</dbReference>
<evidence type="ECO:0000313" key="14">
    <source>
        <dbReference type="Proteomes" id="UP000472755"/>
    </source>
</evidence>
<accession>A0A6I2U581</accession>
<feature type="domain" description="ABC transmembrane type-1" evidence="8">
    <location>
        <begin position="72"/>
        <end position="278"/>
    </location>
</feature>
<keyword evidence="3" id="KW-1003">Cell membrane</keyword>
<evidence type="ECO:0000313" key="9">
    <source>
        <dbReference type="EMBL" id="MST92887.1"/>
    </source>
</evidence>
<keyword evidence="2 7" id="KW-0813">Transport</keyword>
<evidence type="ECO:0000256" key="7">
    <source>
        <dbReference type="RuleBase" id="RU363032"/>
    </source>
</evidence>
<keyword evidence="5 7" id="KW-1133">Transmembrane helix</keyword>
<gene>
    <name evidence="9" type="ORF">FYJ76_13270</name>
    <name evidence="11" type="ORF">GMD52_12600</name>
    <name evidence="10" type="ORF">GMD59_04930</name>
</gene>
<dbReference type="AlphaFoldDB" id="A0A6I2U581"/>
<dbReference type="Proteomes" id="UP000449193">
    <property type="component" value="Unassembled WGS sequence"/>
</dbReference>
<dbReference type="Pfam" id="PF00528">
    <property type="entry name" value="BPD_transp_1"/>
    <property type="match status" value="1"/>
</dbReference>
<dbReference type="CDD" id="cd06261">
    <property type="entry name" value="TM_PBP2"/>
    <property type="match status" value="1"/>
</dbReference>
<name>A0A6I2U581_9FIRM</name>
<dbReference type="InterPro" id="IPR000515">
    <property type="entry name" value="MetI-like"/>
</dbReference>